<organism evidence="6">
    <name type="scientific">Trepomonas sp. PC1</name>
    <dbReference type="NCBI Taxonomy" id="1076344"/>
    <lineage>
        <taxon>Eukaryota</taxon>
        <taxon>Metamonada</taxon>
        <taxon>Diplomonadida</taxon>
        <taxon>Hexamitidae</taxon>
        <taxon>Hexamitinae</taxon>
        <taxon>Trepomonas</taxon>
    </lineage>
</organism>
<feature type="non-terminal residue" evidence="6">
    <location>
        <position position="1"/>
    </location>
</feature>
<evidence type="ECO:0000256" key="5">
    <source>
        <dbReference type="SAM" id="MobiDB-lite"/>
    </source>
</evidence>
<dbReference type="Pfam" id="PF03133">
    <property type="entry name" value="TTL"/>
    <property type="match status" value="1"/>
</dbReference>
<sequence>TYQLPQELGQFQEFYRNAPKKTVYISKPNASCQGKGIRLFKNSDVIDFSDNQVVQEYCPKPYLINGYKFDLRMYVVLLQVVPYPLMIFYEDGMARFCTDPYQEPTIKNMKNTFMHLTNYALNKANPNFKFNNDAEADDQGSKWGLSAVFDQMVKDGCDLNLFKQKVFDIFIKSVYCVLPQMQAAYVGYRSQMPRFQGVDPFQSTEPYFGSSCFEILGFDILVDEQFNPILLEVNHSPSLTCGTPLDLRIKEGLVAGVLDMLDLRQDDKILAQKLEEIKQLKQMYKNSERDKLIIEQKTKEILAKKSHCRKKMPTYSSVMKHVQKVVQKSNKFVQIYPLPAGVNDPYVEIFNVLKFGRQTAQSAIQKQAPAIKVILPPHRPGSKQVFPRQKIKDDQNINQKELSEASDSVQKHQDPLQDVYQKMMSEMEFGTEKQIQFRGLVKPVFLAQGQPRSDKIEKTVETELSNRVRAMIRIGVREQAEAVIRVGQKGGGVAHGPKPPPPQKIDGFTGI</sequence>
<keyword evidence="4" id="KW-0175">Coiled coil</keyword>
<dbReference type="GO" id="GO:0000226">
    <property type="term" value="P:microtubule cytoskeleton organization"/>
    <property type="evidence" value="ECO:0007669"/>
    <property type="project" value="TreeGrafter"/>
</dbReference>
<accession>A0A146KCR5</accession>
<keyword evidence="1 6" id="KW-0436">Ligase</keyword>
<dbReference type="GO" id="GO:0036064">
    <property type="term" value="C:ciliary basal body"/>
    <property type="evidence" value="ECO:0007669"/>
    <property type="project" value="TreeGrafter"/>
</dbReference>
<evidence type="ECO:0000313" key="6">
    <source>
        <dbReference type="EMBL" id="JAP94038.1"/>
    </source>
</evidence>
<dbReference type="PANTHER" id="PTHR12241:SF147">
    <property type="entry name" value="TUBULIN POLYGLUTAMYLASE TTLL7"/>
    <property type="match status" value="1"/>
</dbReference>
<evidence type="ECO:0000256" key="4">
    <source>
        <dbReference type="SAM" id="Coils"/>
    </source>
</evidence>
<reference evidence="6" key="1">
    <citation type="submission" date="2015-07" db="EMBL/GenBank/DDBJ databases">
        <title>Adaptation to a free-living lifestyle via gene acquisitions in the diplomonad Trepomonas sp. PC1.</title>
        <authorList>
            <person name="Xu F."/>
            <person name="Jerlstrom-Hultqvist J."/>
            <person name="Kolisko M."/>
            <person name="Simpson A.G.B."/>
            <person name="Roger A.J."/>
            <person name="Svard S.G."/>
            <person name="Andersson J.O."/>
        </authorList>
    </citation>
    <scope>NUCLEOTIDE SEQUENCE</scope>
    <source>
        <strain evidence="6">PC1</strain>
    </source>
</reference>
<dbReference type="GO" id="GO:0070740">
    <property type="term" value="F:tubulin-glutamic acid ligase activity"/>
    <property type="evidence" value="ECO:0007669"/>
    <property type="project" value="TreeGrafter"/>
</dbReference>
<name>A0A146KCR5_9EUKA</name>
<proteinExistence type="predicted"/>
<dbReference type="EMBL" id="GDID01002568">
    <property type="protein sequence ID" value="JAP94038.1"/>
    <property type="molecule type" value="Transcribed_RNA"/>
</dbReference>
<dbReference type="Gene3D" id="3.30.470.20">
    <property type="entry name" value="ATP-grasp fold, B domain"/>
    <property type="match status" value="1"/>
</dbReference>
<feature type="region of interest" description="Disordered" evidence="5">
    <location>
        <begin position="489"/>
        <end position="511"/>
    </location>
</feature>
<evidence type="ECO:0000256" key="1">
    <source>
        <dbReference type="ARBA" id="ARBA00022598"/>
    </source>
</evidence>
<keyword evidence="2" id="KW-0547">Nucleotide-binding</keyword>
<keyword evidence="3" id="KW-0067">ATP-binding</keyword>
<dbReference type="SUPFAM" id="SSF56059">
    <property type="entry name" value="Glutathione synthetase ATP-binding domain-like"/>
    <property type="match status" value="1"/>
</dbReference>
<dbReference type="PROSITE" id="PS51221">
    <property type="entry name" value="TTL"/>
    <property type="match status" value="1"/>
</dbReference>
<dbReference type="AlphaFoldDB" id="A0A146KCR5"/>
<evidence type="ECO:0000256" key="2">
    <source>
        <dbReference type="ARBA" id="ARBA00022741"/>
    </source>
</evidence>
<dbReference type="GO" id="GO:0005524">
    <property type="term" value="F:ATP binding"/>
    <property type="evidence" value="ECO:0007669"/>
    <property type="project" value="UniProtKB-KW"/>
</dbReference>
<feature type="coiled-coil region" evidence="4">
    <location>
        <begin position="270"/>
        <end position="297"/>
    </location>
</feature>
<feature type="non-terminal residue" evidence="6">
    <location>
        <position position="511"/>
    </location>
</feature>
<evidence type="ECO:0000256" key="3">
    <source>
        <dbReference type="ARBA" id="ARBA00022840"/>
    </source>
</evidence>
<dbReference type="PANTHER" id="PTHR12241">
    <property type="entry name" value="TUBULIN POLYGLUTAMYLASE"/>
    <property type="match status" value="1"/>
</dbReference>
<protein>
    <submittedName>
        <fullName evidence="6">Tubulin tyrosine ligase</fullName>
    </submittedName>
</protein>
<gene>
    <name evidence="6" type="ORF">TPC1_13453</name>
</gene>
<dbReference type="GO" id="GO:0015631">
    <property type="term" value="F:tubulin binding"/>
    <property type="evidence" value="ECO:0007669"/>
    <property type="project" value="TreeGrafter"/>
</dbReference>
<dbReference type="InterPro" id="IPR004344">
    <property type="entry name" value="TTL/TTLL_fam"/>
</dbReference>